<name>A0A7K3WKG0_9FLAO</name>
<dbReference type="Proteomes" id="UP000486602">
    <property type="component" value="Unassembled WGS sequence"/>
</dbReference>
<evidence type="ECO:0000313" key="1">
    <source>
        <dbReference type="EMBL" id="NEN22018.1"/>
    </source>
</evidence>
<organism evidence="1 2">
    <name type="scientific">Cryomorpha ignava</name>
    <dbReference type="NCBI Taxonomy" id="101383"/>
    <lineage>
        <taxon>Bacteria</taxon>
        <taxon>Pseudomonadati</taxon>
        <taxon>Bacteroidota</taxon>
        <taxon>Flavobacteriia</taxon>
        <taxon>Flavobacteriales</taxon>
        <taxon>Cryomorphaceae</taxon>
        <taxon>Cryomorpha</taxon>
    </lineage>
</organism>
<protein>
    <submittedName>
        <fullName evidence="1">Type VI secretion system needle protein Hcp</fullName>
    </submittedName>
</protein>
<accession>A0A7K3WKG0</accession>
<reference evidence="1 2" key="1">
    <citation type="submission" date="2020-02" db="EMBL/GenBank/DDBJ databases">
        <title>Out from the shadows clarifying the taxonomy of the family Cryomorphaceae and related taxa by utilizing the GTDB taxonomic framework.</title>
        <authorList>
            <person name="Bowman J.P."/>
        </authorList>
    </citation>
    <scope>NUCLEOTIDE SEQUENCE [LARGE SCALE GENOMIC DNA]</scope>
    <source>
        <strain evidence="1 2">QSSC 1-22</strain>
    </source>
</reference>
<dbReference type="EMBL" id="JAAGVY010000001">
    <property type="protein sequence ID" value="NEN22018.1"/>
    <property type="molecule type" value="Genomic_DNA"/>
</dbReference>
<sequence length="129" mass="14688">MAFRADLTLDGKTYRLLHCSYSLHRDVDPTGRPSSEVKGGTINFELESTEDTTLWDLMIAQFKNVDGNIIFKKRDEDAKMKEMTFKTAYVIDYAESFDSVGGNPMTLRFTLSAKEIQLGAEVHENEWPV</sequence>
<proteinExistence type="predicted"/>
<dbReference type="AlphaFoldDB" id="A0A7K3WKG0"/>
<comment type="caution">
    <text evidence="1">The sequence shown here is derived from an EMBL/GenBank/DDBJ whole genome shotgun (WGS) entry which is preliminary data.</text>
</comment>
<dbReference type="Pfam" id="PF17642">
    <property type="entry name" value="TssD"/>
    <property type="match status" value="1"/>
</dbReference>
<evidence type="ECO:0000313" key="2">
    <source>
        <dbReference type="Proteomes" id="UP000486602"/>
    </source>
</evidence>
<gene>
    <name evidence="1" type="ORF">G3O08_00680</name>
</gene>
<dbReference type="GO" id="GO:0033104">
    <property type="term" value="C:type VI protein secretion system complex"/>
    <property type="evidence" value="ECO:0007669"/>
    <property type="project" value="InterPro"/>
</dbReference>
<dbReference type="RefSeq" id="WP_163282736.1">
    <property type="nucleotide sequence ID" value="NZ_JAAGVY010000001.1"/>
</dbReference>
<dbReference type="InterPro" id="IPR041408">
    <property type="entry name" value="Hcp_Tssd"/>
</dbReference>
<keyword evidence="2" id="KW-1185">Reference proteome</keyword>